<gene>
    <name evidence="8" type="ORF">J3A84_03440</name>
</gene>
<keyword evidence="3 5" id="KW-0732">Signal</keyword>
<dbReference type="SMART" id="SM00079">
    <property type="entry name" value="PBPe"/>
    <property type="match status" value="1"/>
</dbReference>
<dbReference type="PROSITE" id="PS01039">
    <property type="entry name" value="SBP_BACTERIAL_3"/>
    <property type="match status" value="1"/>
</dbReference>
<evidence type="ECO:0000256" key="5">
    <source>
        <dbReference type="SAM" id="SignalP"/>
    </source>
</evidence>
<protein>
    <submittedName>
        <fullName evidence="8">Amino acid ABC transporter substrate-binding protein</fullName>
    </submittedName>
</protein>
<evidence type="ECO:0000313" key="9">
    <source>
        <dbReference type="Proteomes" id="UP000664218"/>
    </source>
</evidence>
<feature type="domain" description="Solute-binding protein family 3/N-terminal" evidence="6">
    <location>
        <begin position="37"/>
        <end position="259"/>
    </location>
</feature>
<proteinExistence type="inferred from homology"/>
<evidence type="ECO:0000256" key="3">
    <source>
        <dbReference type="ARBA" id="ARBA00022729"/>
    </source>
</evidence>
<dbReference type="Gene3D" id="3.40.190.10">
    <property type="entry name" value="Periplasmic binding protein-like II"/>
    <property type="match status" value="2"/>
</dbReference>
<dbReference type="SUPFAM" id="SSF53850">
    <property type="entry name" value="Periplasmic binding protein-like II"/>
    <property type="match status" value="1"/>
</dbReference>
<reference evidence="8" key="1">
    <citation type="submission" date="2021-03" db="EMBL/GenBank/DDBJ databases">
        <title>Proteiniclasticum marinus sp. nov., isolated from tidal flat sediment.</title>
        <authorList>
            <person name="Namirimu T."/>
            <person name="Yang J.-A."/>
            <person name="Yang S.-H."/>
            <person name="Kim Y.-J."/>
            <person name="Kwon K.K."/>
        </authorList>
    </citation>
    <scope>NUCLEOTIDE SEQUENCE</scope>
    <source>
        <strain evidence="8">SCR006</strain>
    </source>
</reference>
<dbReference type="CDD" id="cd13530">
    <property type="entry name" value="PBP2_peptides_like"/>
    <property type="match status" value="1"/>
</dbReference>
<evidence type="ECO:0000256" key="1">
    <source>
        <dbReference type="ARBA" id="ARBA00004196"/>
    </source>
</evidence>
<dbReference type="AlphaFoldDB" id="A0A939HB61"/>
<evidence type="ECO:0000259" key="6">
    <source>
        <dbReference type="SMART" id="SM00062"/>
    </source>
</evidence>
<dbReference type="RefSeq" id="WP_207598617.1">
    <property type="nucleotide sequence ID" value="NZ_JAFNJU010000002.1"/>
</dbReference>
<feature type="signal peptide" evidence="5">
    <location>
        <begin position="1"/>
        <end position="21"/>
    </location>
</feature>
<dbReference type="InterPro" id="IPR001638">
    <property type="entry name" value="Solute-binding_3/MltF_N"/>
</dbReference>
<feature type="chain" id="PRO_5038993090" evidence="5">
    <location>
        <begin position="22"/>
        <end position="272"/>
    </location>
</feature>
<accession>A0A939HB61</accession>
<dbReference type="InterPro" id="IPR001320">
    <property type="entry name" value="Iontro_rcpt_C"/>
</dbReference>
<name>A0A939HB61_9CLOT</name>
<feature type="domain" description="Ionotropic glutamate receptor C-terminal" evidence="7">
    <location>
        <begin position="37"/>
        <end position="258"/>
    </location>
</feature>
<dbReference type="GO" id="GO:0030313">
    <property type="term" value="C:cell envelope"/>
    <property type="evidence" value="ECO:0007669"/>
    <property type="project" value="UniProtKB-SubCell"/>
</dbReference>
<dbReference type="Pfam" id="PF00497">
    <property type="entry name" value="SBP_bac_3"/>
    <property type="match status" value="1"/>
</dbReference>
<dbReference type="PANTHER" id="PTHR35936">
    <property type="entry name" value="MEMBRANE-BOUND LYTIC MUREIN TRANSGLYCOSYLASE F"/>
    <property type="match status" value="1"/>
</dbReference>
<dbReference type="EMBL" id="JAFNJU010000002">
    <property type="protein sequence ID" value="MBO1264098.1"/>
    <property type="molecule type" value="Genomic_DNA"/>
</dbReference>
<evidence type="ECO:0000256" key="2">
    <source>
        <dbReference type="ARBA" id="ARBA00010333"/>
    </source>
</evidence>
<dbReference type="Proteomes" id="UP000664218">
    <property type="component" value="Unassembled WGS sequence"/>
</dbReference>
<dbReference type="GO" id="GO:0015276">
    <property type="term" value="F:ligand-gated monoatomic ion channel activity"/>
    <property type="evidence" value="ECO:0007669"/>
    <property type="project" value="InterPro"/>
</dbReference>
<sequence>MKKMKFTALILSLVLVMGVLAGCADSGEALSDEGKVILKVGTEPTYPPFEFTNDANEIIGFDIDLANALAEKMDMEVEIVTTSFDGIFTGLNAGNYDVIIAAVSMTPKRLETMLFSEPYLSNGQVIVTNSGDKNITSQEELTGMKVGVQLGTTADTAAEKYAQEYGFEVSKYDEILQTFSAMKAGHVDAIAVDYAVAIEYVQLDPESYQISDVMLTNEPIAIAIKEDNTELQEKINTAMEEIRADGTLKSISEEWLGGDYTSDIDTELNVVE</sequence>
<dbReference type="SMART" id="SM00062">
    <property type="entry name" value="PBPb"/>
    <property type="match status" value="1"/>
</dbReference>
<comment type="caution">
    <text evidence="8">The sequence shown here is derived from an EMBL/GenBank/DDBJ whole genome shotgun (WGS) entry which is preliminary data.</text>
</comment>
<evidence type="ECO:0000256" key="4">
    <source>
        <dbReference type="RuleBase" id="RU003744"/>
    </source>
</evidence>
<comment type="similarity">
    <text evidence="2 4">Belongs to the bacterial solute-binding protein 3 family.</text>
</comment>
<dbReference type="PANTHER" id="PTHR35936:SF19">
    <property type="entry name" value="AMINO-ACID-BINDING PROTEIN YXEM-RELATED"/>
    <property type="match status" value="1"/>
</dbReference>
<dbReference type="InterPro" id="IPR018313">
    <property type="entry name" value="SBP_3_CS"/>
</dbReference>
<comment type="subcellular location">
    <subcellularLocation>
        <location evidence="1">Cell envelope</location>
    </subcellularLocation>
</comment>
<keyword evidence="9" id="KW-1185">Reference proteome</keyword>
<evidence type="ECO:0000259" key="7">
    <source>
        <dbReference type="SMART" id="SM00079"/>
    </source>
</evidence>
<organism evidence="8 9">
    <name type="scientific">Proteiniclasticum aestuarii</name>
    <dbReference type="NCBI Taxonomy" id="2817862"/>
    <lineage>
        <taxon>Bacteria</taxon>
        <taxon>Bacillati</taxon>
        <taxon>Bacillota</taxon>
        <taxon>Clostridia</taxon>
        <taxon>Eubacteriales</taxon>
        <taxon>Clostridiaceae</taxon>
        <taxon>Proteiniclasticum</taxon>
    </lineage>
</organism>
<dbReference type="GO" id="GO:0016020">
    <property type="term" value="C:membrane"/>
    <property type="evidence" value="ECO:0007669"/>
    <property type="project" value="InterPro"/>
</dbReference>
<evidence type="ECO:0000313" key="8">
    <source>
        <dbReference type="EMBL" id="MBO1264098.1"/>
    </source>
</evidence>
<dbReference type="PROSITE" id="PS51257">
    <property type="entry name" value="PROKAR_LIPOPROTEIN"/>
    <property type="match status" value="1"/>
</dbReference>